<name>A0A2A4T126_9DELT</name>
<proteinExistence type="predicted"/>
<protein>
    <submittedName>
        <fullName evidence="1">Uncharacterized protein</fullName>
    </submittedName>
</protein>
<accession>A0A2A4T126</accession>
<organism evidence="1 2">
    <name type="scientific">SAR324 cluster bacterium</name>
    <dbReference type="NCBI Taxonomy" id="2024889"/>
    <lineage>
        <taxon>Bacteria</taxon>
        <taxon>Deltaproteobacteria</taxon>
        <taxon>SAR324 cluster</taxon>
    </lineage>
</organism>
<dbReference type="Proteomes" id="UP000218113">
    <property type="component" value="Unassembled WGS sequence"/>
</dbReference>
<evidence type="ECO:0000313" key="2">
    <source>
        <dbReference type="Proteomes" id="UP000218113"/>
    </source>
</evidence>
<dbReference type="EMBL" id="NVSR01000063">
    <property type="protein sequence ID" value="PCI27350.1"/>
    <property type="molecule type" value="Genomic_DNA"/>
</dbReference>
<dbReference type="AlphaFoldDB" id="A0A2A4T126"/>
<reference evidence="2" key="1">
    <citation type="submission" date="2017-08" db="EMBL/GenBank/DDBJ databases">
        <title>A dynamic microbial community with high functional redundancy inhabits the cold, oxic subseafloor aquifer.</title>
        <authorList>
            <person name="Tully B.J."/>
            <person name="Wheat C.G."/>
            <person name="Glazer B.T."/>
            <person name="Huber J.A."/>
        </authorList>
    </citation>
    <scope>NUCLEOTIDE SEQUENCE [LARGE SCALE GENOMIC DNA]</scope>
</reference>
<comment type="caution">
    <text evidence="1">The sequence shown here is derived from an EMBL/GenBank/DDBJ whole genome shotgun (WGS) entry which is preliminary data.</text>
</comment>
<gene>
    <name evidence="1" type="ORF">COB67_08715</name>
</gene>
<sequence>MPALRLLTALRPALNVALGAGLTLGTTYIGSRLKGNKETASRLERMERMIETLAKLDAKEQ</sequence>
<evidence type="ECO:0000313" key="1">
    <source>
        <dbReference type="EMBL" id="PCI27350.1"/>
    </source>
</evidence>